<feature type="domain" description="Phage capsid-like C-terminal" evidence="2">
    <location>
        <begin position="111"/>
        <end position="399"/>
    </location>
</feature>
<evidence type="ECO:0000256" key="1">
    <source>
        <dbReference type="ARBA" id="ARBA00004328"/>
    </source>
</evidence>
<dbReference type="InterPro" id="IPR024455">
    <property type="entry name" value="Phage_capsid"/>
</dbReference>
<dbReference type="Gene3D" id="3.30.2400.10">
    <property type="entry name" value="Major capsid protein gp5"/>
    <property type="match status" value="1"/>
</dbReference>
<evidence type="ECO:0000313" key="3">
    <source>
        <dbReference type="EMBL" id="PWR22980.1"/>
    </source>
</evidence>
<dbReference type="NCBIfam" id="TIGR01554">
    <property type="entry name" value="major_cap_HK97"/>
    <property type="match status" value="1"/>
</dbReference>
<dbReference type="InterPro" id="IPR054612">
    <property type="entry name" value="Phage_capsid-like_C"/>
</dbReference>
<sequence>MHSATDDLARVFTAFRAENDRRLADIEKKGRADVVTIETVDRLNAEVGRLSDHVTAIETALARPGNGAKAGRGAAESAHAAAFSAFLRKGIDHELPALEKKAMSVASDPDGGYLVAAEMAERIVARLQETSPIRQIASVMTITADAVEGMLDLGETATGWVGESEARAETATPQIGLWRIPVHELYAEPRVSQKLLDDASFDVEAWLAQKLAEKMGRAENAAFVAGSGVGTPRGFITYATAATADASRPWGTLQHVPTGTSGAFAAANPGDVLIGLTYALKAGFRAGARFVMARATAAEVRKLKDTSSGQYLWQPGLAAGSPASLLGYPVVEAEDMPAIGANSLSIAFGNFREGYAVVDRQGIRTLRDPYTAKPQVKFYTTKRVGGDVLDFDAIKLLKFGA</sequence>
<name>A0A317EA04_9PROT</name>
<keyword evidence="4" id="KW-1185">Reference proteome</keyword>
<comment type="subcellular location">
    <subcellularLocation>
        <location evidence="1">Virion</location>
    </subcellularLocation>
</comment>
<protein>
    <submittedName>
        <fullName evidence="3">Phage major capsid protein</fullName>
    </submittedName>
</protein>
<proteinExistence type="predicted"/>
<dbReference type="OrthoDB" id="9786516at2"/>
<comment type="caution">
    <text evidence="3">The sequence shown here is derived from an EMBL/GenBank/DDBJ whole genome shotgun (WGS) entry which is preliminary data.</text>
</comment>
<evidence type="ECO:0000259" key="2">
    <source>
        <dbReference type="Pfam" id="PF05065"/>
    </source>
</evidence>
<organism evidence="3 4">
    <name type="scientific">Zavarzinia aquatilis</name>
    <dbReference type="NCBI Taxonomy" id="2211142"/>
    <lineage>
        <taxon>Bacteria</taxon>
        <taxon>Pseudomonadati</taxon>
        <taxon>Pseudomonadota</taxon>
        <taxon>Alphaproteobacteria</taxon>
        <taxon>Rhodospirillales</taxon>
        <taxon>Zavarziniaceae</taxon>
        <taxon>Zavarzinia</taxon>
    </lineage>
</organism>
<dbReference type="EMBL" id="QGLE01000005">
    <property type="protein sequence ID" value="PWR22980.1"/>
    <property type="molecule type" value="Genomic_DNA"/>
</dbReference>
<reference evidence="3 4" key="1">
    <citation type="submission" date="2018-05" db="EMBL/GenBank/DDBJ databases">
        <title>Zavarzinia sp. HR-AS.</title>
        <authorList>
            <person name="Lee Y."/>
            <person name="Jeon C.O."/>
        </authorList>
    </citation>
    <scope>NUCLEOTIDE SEQUENCE [LARGE SCALE GENOMIC DNA]</scope>
    <source>
        <strain evidence="3 4">HR-AS</strain>
    </source>
</reference>
<dbReference type="SUPFAM" id="SSF56563">
    <property type="entry name" value="Major capsid protein gp5"/>
    <property type="match status" value="1"/>
</dbReference>
<gene>
    <name evidence="3" type="ORF">DKG74_09930</name>
</gene>
<dbReference type="Gene3D" id="3.30.2320.10">
    <property type="entry name" value="hypothetical protein PF0899 domain"/>
    <property type="match status" value="1"/>
</dbReference>
<evidence type="ECO:0000313" key="4">
    <source>
        <dbReference type="Proteomes" id="UP000245461"/>
    </source>
</evidence>
<dbReference type="Proteomes" id="UP000245461">
    <property type="component" value="Unassembled WGS sequence"/>
</dbReference>
<dbReference type="Pfam" id="PF05065">
    <property type="entry name" value="Phage_capsid"/>
    <property type="match status" value="1"/>
</dbReference>
<dbReference type="AlphaFoldDB" id="A0A317EA04"/>
<accession>A0A317EA04</accession>